<reference evidence="4" key="1">
    <citation type="journal article" date="2010" name="Science">
        <title>Signatures of adaptation to obligate biotrophy in the Hyaloperonospora arabidopsidis genome.</title>
        <authorList>
            <person name="Baxter L."/>
            <person name="Tripathy S."/>
            <person name="Ishaque N."/>
            <person name="Boot N."/>
            <person name="Cabral A."/>
            <person name="Kemen E."/>
            <person name="Thines M."/>
            <person name="Ah-Fong A."/>
            <person name="Anderson R."/>
            <person name="Badejoko W."/>
            <person name="Bittner-Eddy P."/>
            <person name="Boore J.L."/>
            <person name="Chibucos M.C."/>
            <person name="Coates M."/>
            <person name="Dehal P."/>
            <person name="Delehaunty K."/>
            <person name="Dong S."/>
            <person name="Downton P."/>
            <person name="Dumas B."/>
            <person name="Fabro G."/>
            <person name="Fronick C."/>
            <person name="Fuerstenberg S.I."/>
            <person name="Fulton L."/>
            <person name="Gaulin E."/>
            <person name="Govers F."/>
            <person name="Hughes L."/>
            <person name="Humphray S."/>
            <person name="Jiang R.H."/>
            <person name="Judelson H."/>
            <person name="Kamoun S."/>
            <person name="Kyung K."/>
            <person name="Meijer H."/>
            <person name="Minx P."/>
            <person name="Morris P."/>
            <person name="Nelson J."/>
            <person name="Phuntumart V."/>
            <person name="Qutob D."/>
            <person name="Rehmany A."/>
            <person name="Rougon-Cardoso A."/>
            <person name="Ryden P."/>
            <person name="Torto-Alalibo T."/>
            <person name="Studholme D."/>
            <person name="Wang Y."/>
            <person name="Win J."/>
            <person name="Wood J."/>
            <person name="Clifton S.W."/>
            <person name="Rogers J."/>
            <person name="Van den Ackerveken G."/>
            <person name="Jones J.D."/>
            <person name="McDowell J.M."/>
            <person name="Beynon J."/>
            <person name="Tyler B.M."/>
        </authorList>
    </citation>
    <scope>NUCLEOTIDE SEQUENCE [LARGE SCALE GENOMIC DNA]</scope>
    <source>
        <strain evidence="4">Emoy2</strain>
    </source>
</reference>
<accession>M4BR27</accession>
<evidence type="ECO:0000313" key="3">
    <source>
        <dbReference type="EnsemblProtists" id="HpaP808866"/>
    </source>
</evidence>
<dbReference type="InterPro" id="IPR022031">
    <property type="entry name" value="Rif1_N"/>
</dbReference>
<name>M4BR27_HYAAE</name>
<dbReference type="STRING" id="559515.M4BR27"/>
<dbReference type="Proteomes" id="UP000011713">
    <property type="component" value="Unassembled WGS sequence"/>
</dbReference>
<dbReference type="Pfam" id="PF12231">
    <property type="entry name" value="Rif1_N"/>
    <property type="match status" value="1"/>
</dbReference>
<protein>
    <recommendedName>
        <fullName evidence="2">Telomere-associated protein Rif1 N-terminal domain-containing protein</fullName>
    </recommendedName>
</protein>
<sequence>MAQDCIEEYALPVMKSHVDCRRLKDAMSLWKLILTLLRSRFSCDIGKLNQVLYVAEKCMEDENATVRLMAMQAWALVVDVFHDHQNWLFNKAVVSILVWPVKLCVEQERLLNIVDTAFLSWRKMVSIAVQDFNVYCKAQKQCAGAGQQRCVPEWKFWYSELVISPLLTLIVKRLPSKYSQSIQIELKQFIDFAKDMWEPDVPRSGKRESEVTGSGKNREGLFESNCIVTLEGSSVEARVVVKRPETSPIADQNVARFRITLELLGVALLLKDVFGVVLSLIEITNKSYGELITRYAHDLAMTTWKGLCHRMFSNSTRDGALPASNLVLRLVRQSIEFSFGLHQCPALAAKPEQSAAPIERIGEKVDRPDDAVAVVTSTELGLVWQLQLLTPLLSGIAFPGDLQAVVLHPKCKLFDCITQRMHYLEQRYVQCATVLEKWRGRKPSDLQIDFSARPNLLTYLVINLLFEYAIHVGDTGCDHVGGRESMLKSLDAVLRKLMECIKQNGQVETHKLNALVHFVEASIVVAYKHFGDGNVCSVKRSMLDELASVCTNLTDDAGESRPSVSLALNLHGSRGTSGIVVFTTASTAGIPSDGSDAEEKCANSAPHEAECLPGSFDTNISSLCLLGGELSNMPSANLGGHTATSSIDDRKQAQRNSQRSRSHRSDECTGSDSALVVSRTSEDVQRNDGETSGAKHSHVQPVRSQSASMILLNERTNRPNFLDVSQCLYPDLIGCTKGISLLYEHLPRAFRPFFSLCEVKTVGDLSALSVEKVESFGLDKPVSTLWRALENFNGRKECMTFKSSNAFQKRSVSTAEGPAILAPWLHKTAKRRFESGIVSLNSEKSKRTKSSSLLEARHRGVEPAGQTLKLANKFTLDFRTGSTGGTQIACPGDGSANRLDATDENGESRNAQDKMNTCTLKLLQHLRRSRSYMDKLIAEEQSMQSEVASLTTNIAAVGDVLANCHETHELVSRLALQLQTVAEASSKRCRRLLDKCGPT</sequence>
<feature type="compositionally biased region" description="Basic and acidic residues" evidence="1">
    <location>
        <begin position="680"/>
        <end position="689"/>
    </location>
</feature>
<dbReference type="VEuPathDB" id="FungiDB:HpaG808866"/>
<dbReference type="eggNOG" id="ENOG502RTWR">
    <property type="taxonomic scope" value="Eukaryota"/>
</dbReference>
<evidence type="ECO:0000313" key="4">
    <source>
        <dbReference type="Proteomes" id="UP000011713"/>
    </source>
</evidence>
<dbReference type="EMBL" id="JH598621">
    <property type="status" value="NOT_ANNOTATED_CDS"/>
    <property type="molecule type" value="Genomic_DNA"/>
</dbReference>
<keyword evidence="4" id="KW-1185">Reference proteome</keyword>
<proteinExistence type="predicted"/>
<dbReference type="InParanoid" id="M4BR27"/>
<evidence type="ECO:0000256" key="1">
    <source>
        <dbReference type="SAM" id="MobiDB-lite"/>
    </source>
</evidence>
<feature type="region of interest" description="Disordered" evidence="1">
    <location>
        <begin position="636"/>
        <end position="702"/>
    </location>
</feature>
<dbReference type="AlphaFoldDB" id="M4BR27"/>
<evidence type="ECO:0000259" key="2">
    <source>
        <dbReference type="Pfam" id="PF12231"/>
    </source>
</evidence>
<reference evidence="3" key="2">
    <citation type="submission" date="2015-06" db="UniProtKB">
        <authorList>
            <consortium name="EnsemblProtists"/>
        </authorList>
    </citation>
    <scope>IDENTIFICATION</scope>
    <source>
        <strain evidence="3">Emoy2</strain>
    </source>
</reference>
<dbReference type="EnsemblProtists" id="HpaT808866">
    <property type="protein sequence ID" value="HpaP808866"/>
    <property type="gene ID" value="HpaG808866"/>
</dbReference>
<dbReference type="HOGENOM" id="CLU_278168_0_0_1"/>
<feature type="domain" description="Telomere-associated protein Rif1 N-terminal" evidence="2">
    <location>
        <begin position="24"/>
        <end position="101"/>
    </location>
</feature>
<dbReference type="OMA" id="RVTFCLQ"/>
<organism evidence="3 4">
    <name type="scientific">Hyaloperonospora arabidopsidis (strain Emoy2)</name>
    <name type="common">Downy mildew agent</name>
    <name type="synonym">Peronospora arabidopsidis</name>
    <dbReference type="NCBI Taxonomy" id="559515"/>
    <lineage>
        <taxon>Eukaryota</taxon>
        <taxon>Sar</taxon>
        <taxon>Stramenopiles</taxon>
        <taxon>Oomycota</taxon>
        <taxon>Peronosporomycetes</taxon>
        <taxon>Peronosporales</taxon>
        <taxon>Peronosporaceae</taxon>
        <taxon>Hyaloperonospora</taxon>
    </lineage>
</organism>